<dbReference type="PANTHER" id="PTHR33055:SF3">
    <property type="entry name" value="PUTATIVE TRANSPOSASE FOR IS117-RELATED"/>
    <property type="match status" value="1"/>
</dbReference>
<accession>A0A3M6CWW2</accession>
<organism evidence="1 2">
    <name type="scientific">Pseudomonas syringae pv. helianthi</name>
    <dbReference type="NCBI Taxonomy" id="251654"/>
    <lineage>
        <taxon>Bacteria</taxon>
        <taxon>Pseudomonadati</taxon>
        <taxon>Pseudomonadota</taxon>
        <taxon>Gammaproteobacteria</taxon>
        <taxon>Pseudomonadales</taxon>
        <taxon>Pseudomonadaceae</taxon>
        <taxon>Pseudomonas</taxon>
    </lineage>
</organism>
<evidence type="ECO:0000313" key="1">
    <source>
        <dbReference type="EMBL" id="RMV48150.1"/>
    </source>
</evidence>
<proteinExistence type="predicted"/>
<dbReference type="Proteomes" id="UP000279173">
    <property type="component" value="Unassembled WGS sequence"/>
</dbReference>
<protein>
    <recommendedName>
        <fullName evidence="3">Transposase</fullName>
    </recommendedName>
</protein>
<gene>
    <name evidence="1" type="ORF">ALP10_200118</name>
</gene>
<comment type="caution">
    <text evidence="1">The sequence shown here is derived from an EMBL/GenBank/DDBJ whole genome shotgun (WGS) entry which is preliminary data.</text>
</comment>
<name>A0A3M6CWW2_9PSED</name>
<evidence type="ECO:0000313" key="2">
    <source>
        <dbReference type="Proteomes" id="UP000279173"/>
    </source>
</evidence>
<dbReference type="AlphaFoldDB" id="A0A3M6CWW2"/>
<dbReference type="InterPro" id="IPR047650">
    <property type="entry name" value="Transpos_IS110"/>
</dbReference>
<dbReference type="EMBL" id="RBUT01000086">
    <property type="protein sequence ID" value="RMV48150.1"/>
    <property type="molecule type" value="Genomic_DNA"/>
</dbReference>
<dbReference type="PANTHER" id="PTHR33055">
    <property type="entry name" value="TRANSPOSASE FOR INSERTION SEQUENCE ELEMENT IS1111A"/>
    <property type="match status" value="1"/>
</dbReference>
<reference evidence="1 2" key="1">
    <citation type="submission" date="2018-08" db="EMBL/GenBank/DDBJ databases">
        <title>Recombination of ecologically and evolutionarily significant loci maintains genetic cohesion in the Pseudomonas syringae species complex.</title>
        <authorList>
            <person name="Dillon M."/>
            <person name="Thakur S."/>
            <person name="Almeida R.N.D."/>
            <person name="Weir B.S."/>
            <person name="Guttman D.S."/>
        </authorList>
    </citation>
    <scope>NUCLEOTIDE SEQUENCE [LARGE SCALE GENOMIC DNA]</scope>
    <source>
        <strain evidence="1 2">ICMP 3263</strain>
    </source>
</reference>
<evidence type="ECO:0008006" key="3">
    <source>
        <dbReference type="Google" id="ProtNLM"/>
    </source>
</evidence>
<sequence>MSDLALVGIDLGKHTFHLHGQGKPERELLGKKLLRQQMMRFFANLPACAVVMEAGAGARLIARELTALEHQVKLISPPFVKPFVKSNKNDFVVTKAICDAASGPTIRFVSPKTECQQTLSVLHRLRG</sequence>